<dbReference type="SUPFAM" id="SSF54197">
    <property type="entry name" value="HIT-like"/>
    <property type="match status" value="1"/>
</dbReference>
<dbReference type="PANTHER" id="PTHR46648:SF1">
    <property type="entry name" value="ADENOSINE 5'-MONOPHOSPHORAMIDASE HNT1"/>
    <property type="match status" value="1"/>
</dbReference>
<dbReference type="InterPro" id="IPR011146">
    <property type="entry name" value="HIT-like"/>
</dbReference>
<evidence type="ECO:0000313" key="3">
    <source>
        <dbReference type="EMBL" id="MDR6529694.1"/>
    </source>
</evidence>
<reference evidence="3 4" key="1">
    <citation type="submission" date="2023-07" db="EMBL/GenBank/DDBJ databases">
        <title>Sorghum-associated microbial communities from plants grown in Nebraska, USA.</title>
        <authorList>
            <person name="Schachtman D."/>
        </authorList>
    </citation>
    <scope>NUCLEOTIDE SEQUENCE [LARGE SCALE GENOMIC DNA]</scope>
    <source>
        <strain evidence="3 4">DS2154</strain>
    </source>
</reference>
<dbReference type="InterPro" id="IPR039384">
    <property type="entry name" value="HINT"/>
</dbReference>
<comment type="caution">
    <text evidence="3">The sequence shown here is derived from an EMBL/GenBank/DDBJ whole genome shotgun (WGS) entry which is preliminary data.</text>
</comment>
<dbReference type="InterPro" id="IPR036265">
    <property type="entry name" value="HIT-like_sf"/>
</dbReference>
<dbReference type="RefSeq" id="WP_056752803.1">
    <property type="nucleotide sequence ID" value="NZ_JAVDRL010000001.1"/>
</dbReference>
<feature type="domain" description="HIT" evidence="2">
    <location>
        <begin position="12"/>
        <end position="120"/>
    </location>
</feature>
<protein>
    <submittedName>
        <fullName evidence="3">Histidine triad (HIT) family protein</fullName>
    </submittedName>
</protein>
<feature type="short sequence motif" description="Histidine triad motif" evidence="1">
    <location>
        <begin position="105"/>
        <end position="109"/>
    </location>
</feature>
<evidence type="ECO:0000256" key="1">
    <source>
        <dbReference type="PROSITE-ProRule" id="PRU00464"/>
    </source>
</evidence>
<sequence>MSLHGTYDADNIFAKIIRGEVPAAKVFEDDQVLAFMDVFPQSRGHVLVISKTSQARNLLEAETKTLGRLIGAVQKVTQAVTTALKPDGVVVTQFNGAPAGQTIFHLHFHIIPRYEGEALGRHGEGMADAEELRGLAEKIAAAL</sequence>
<dbReference type="PANTHER" id="PTHR46648">
    <property type="entry name" value="HIT FAMILY PROTEIN 1"/>
    <property type="match status" value="1"/>
</dbReference>
<dbReference type="PROSITE" id="PS51084">
    <property type="entry name" value="HIT_2"/>
    <property type="match status" value="1"/>
</dbReference>
<accession>A0ABU1MU23</accession>
<dbReference type="CDD" id="cd01277">
    <property type="entry name" value="HINT_subgroup"/>
    <property type="match status" value="1"/>
</dbReference>
<dbReference type="Gene3D" id="3.30.428.10">
    <property type="entry name" value="HIT-like"/>
    <property type="match status" value="1"/>
</dbReference>
<dbReference type="InterPro" id="IPR001310">
    <property type="entry name" value="Histidine_triad_HIT"/>
</dbReference>
<gene>
    <name evidence="3" type="ORF">J2800_000409</name>
</gene>
<name>A0ABU1MU23_9CAUL</name>
<evidence type="ECO:0000313" key="4">
    <source>
        <dbReference type="Proteomes" id="UP001262754"/>
    </source>
</evidence>
<dbReference type="Proteomes" id="UP001262754">
    <property type="component" value="Unassembled WGS sequence"/>
</dbReference>
<proteinExistence type="predicted"/>
<dbReference type="Pfam" id="PF01230">
    <property type="entry name" value="HIT"/>
    <property type="match status" value="1"/>
</dbReference>
<dbReference type="PRINTS" id="PR00332">
    <property type="entry name" value="HISTRIAD"/>
</dbReference>
<keyword evidence="4" id="KW-1185">Reference proteome</keyword>
<evidence type="ECO:0000259" key="2">
    <source>
        <dbReference type="PROSITE" id="PS51084"/>
    </source>
</evidence>
<organism evidence="3 4">
    <name type="scientific">Caulobacter rhizosphaerae</name>
    <dbReference type="NCBI Taxonomy" id="2010972"/>
    <lineage>
        <taxon>Bacteria</taxon>
        <taxon>Pseudomonadati</taxon>
        <taxon>Pseudomonadota</taxon>
        <taxon>Alphaproteobacteria</taxon>
        <taxon>Caulobacterales</taxon>
        <taxon>Caulobacteraceae</taxon>
        <taxon>Caulobacter</taxon>
    </lineage>
</organism>
<dbReference type="EMBL" id="JAVDRL010000001">
    <property type="protein sequence ID" value="MDR6529694.1"/>
    <property type="molecule type" value="Genomic_DNA"/>
</dbReference>